<dbReference type="SMART" id="SM00089">
    <property type="entry name" value="PKD"/>
    <property type="match status" value="1"/>
</dbReference>
<dbReference type="InterPro" id="IPR035986">
    <property type="entry name" value="PKD_dom_sf"/>
</dbReference>
<dbReference type="InterPro" id="IPR057708">
    <property type="entry name" value="DUF7948"/>
</dbReference>
<dbReference type="EMBL" id="BAABGZ010000012">
    <property type="protein sequence ID" value="GAA4350718.1"/>
    <property type="molecule type" value="Genomic_DNA"/>
</dbReference>
<accession>A0ABP8I3N1</accession>
<dbReference type="Pfam" id="PF13585">
    <property type="entry name" value="CHU_C"/>
    <property type="match status" value="1"/>
</dbReference>
<proteinExistence type="predicted"/>
<dbReference type="PANTHER" id="PTHR35580:SF1">
    <property type="entry name" value="PHYTASE-LIKE DOMAIN-CONTAINING PROTEIN"/>
    <property type="match status" value="1"/>
</dbReference>
<gene>
    <name evidence="2" type="ORF">GCM10023185_08750</name>
</gene>
<reference evidence="3" key="1">
    <citation type="journal article" date="2019" name="Int. J. Syst. Evol. Microbiol.">
        <title>The Global Catalogue of Microorganisms (GCM) 10K type strain sequencing project: providing services to taxonomists for standard genome sequencing and annotation.</title>
        <authorList>
            <consortium name="The Broad Institute Genomics Platform"/>
            <consortium name="The Broad Institute Genome Sequencing Center for Infectious Disease"/>
            <person name="Wu L."/>
            <person name="Ma J."/>
        </authorList>
    </citation>
    <scope>NUCLEOTIDE SEQUENCE [LARGE SCALE GENOMIC DNA]</scope>
    <source>
        <strain evidence="3">JCM 17923</strain>
    </source>
</reference>
<protein>
    <recommendedName>
        <fullName evidence="1">PKD domain-containing protein</fullName>
    </recommendedName>
</protein>
<dbReference type="PANTHER" id="PTHR35580">
    <property type="entry name" value="CELL SURFACE GLYCOPROTEIN (S-LAYER PROTEIN)-LIKE PROTEIN"/>
    <property type="match status" value="1"/>
</dbReference>
<evidence type="ECO:0000313" key="3">
    <source>
        <dbReference type="Proteomes" id="UP001501153"/>
    </source>
</evidence>
<name>A0ABP8I3N1_9BACT</name>
<dbReference type="InterPro" id="IPR013783">
    <property type="entry name" value="Ig-like_fold"/>
</dbReference>
<keyword evidence="3" id="KW-1185">Reference proteome</keyword>
<dbReference type="InterPro" id="IPR000601">
    <property type="entry name" value="PKD_dom"/>
</dbReference>
<dbReference type="PROSITE" id="PS50093">
    <property type="entry name" value="PKD"/>
    <property type="match status" value="1"/>
</dbReference>
<evidence type="ECO:0000259" key="1">
    <source>
        <dbReference type="PROSITE" id="PS50093"/>
    </source>
</evidence>
<dbReference type="CDD" id="cd00146">
    <property type="entry name" value="PKD"/>
    <property type="match status" value="1"/>
</dbReference>
<sequence length="1480" mass="153170">MWVLLLAWASSPEPARAQAVQRRPIVPVGRPHEERSLEFIPNRGQHDERARYVAELPGGRLFLEDNAFTYALFAGLPSHRAARQAKTRLRGHAVRVSFEQARAHPRLSAGEPTGSVRNYLQGRDPARWARRVPGFRQVKYSELWAGIDLQVYENEQQQLEYDFVLAPQADAARIALRYEGADAMSLDSKGNLVIKTTVATVQELAPKAWQTTAGGQRQPVACRYVLRGSTVSFALGHYDRRRPLTIDPTVVFSSYTGSASDNWGFTATYDQQGNLYSGGISFGPGYPTSPGAQDSTFNGQCDIALIKYNPAVNGPAARIWATYLGGSSTEFPHSIVANARGELVVLGTTSSLNFPVTAGVYQPQFGGGSNFEPYGYGPPYSMPNGSDLVISHLSAAGDSLLASTYLGGSGNDGLLDAQAPQPRLCRNYGDTFRGDVLLDAQGTVYLATTTASANFPTANSFGTALGGGTDAAVCALSPSLGSLRWSTLLGGSGPDAAYSLQLNAAGDLFVAGGTGSSNFPVTPGAYQPALGGNIDGFVARISASGSTLLRSTYLGTSAYDQAYFLQLDLSGQVYLLGQTLGTVPVSPGRYGVPGSRQYVQKLSANLDSLRFSTVFGTGPGRINLSPTAFLVDQCDRVYISGWGGGINTRTYGFGFDNGTTWGLPVTANAVQARTDSTDFYLAQFSPGMAQLQYATFFGTNDPWNGDHVDGGTCRFDPRGFVYHAVCSCGSNGSFPVPPGANSYSPQSGFLNCNNAAFKINFETIPITTGTDSIICATAAPRRLVGSPGGGTWSGPGVTGNAAAGYFFTPTPALVGVQVLTYSISGASICGSSAPLRIRVVAPPPPSFSPLPRATVCLGLRPPAPQPLTALPAGGTFSGPGVVGSQFFPDQAGPGRHILSYTYAVPGLACSVVATQAVTVADSIYVRLPADTTICVNGAPLRLTAQPPGGSWTGPGVSGTAAAGFVFTPAPPLQGVQTLTYTAPGADQCGGVGERRITVAPQPVASIQPLPSGNMLCLASAPVQLVATPQGGRFSGPGVSGTTFTPALAGIGQHLITYSFTSAQGCSGTASISLSVLPTIAVQLPADTTVCAAGAPLPLPALPAGGSWAGPGVTGSVASGFVFTPSAALIGRQVLTYTAPGANACGGTASRQVSVVPVPVASIAPLPGYSFCLSSSPVALTGQPAGGSFSGPGVNGATFNPAQAGVGQHRISYTYLAPGLDCPAVAFIVVQVGMNLQAQAPPDTTVCAGRALRVALRASPGGGTWAGPGVSGSASTGFFWTLPPGAMGTTVLTYTVSAGNCTATVTRRMEVVPLPLFTAQWEAASSCADNRTAPLSLRFSSASSLGTAAAGSVAWDFGDGSQASGPAAEHTYAQPGTYRPRATLSYSSGCQVEAALPPVTVREQYVPNIITPNGDGENDTFQPVFACQPRLRIYSRWGQLVYESAAYRGGWGAEGQPAGVYHYVLQAGTAAPIRGWLEVVK</sequence>
<dbReference type="InterPro" id="IPR022409">
    <property type="entry name" value="PKD/Chitinase_dom"/>
</dbReference>
<dbReference type="Proteomes" id="UP001501153">
    <property type="component" value="Unassembled WGS sequence"/>
</dbReference>
<dbReference type="PROSITE" id="PS50096">
    <property type="entry name" value="IQ"/>
    <property type="match status" value="1"/>
</dbReference>
<comment type="caution">
    <text evidence="2">The sequence shown here is derived from an EMBL/GenBank/DDBJ whole genome shotgun (WGS) entry which is preliminary data.</text>
</comment>
<dbReference type="Pfam" id="PF18911">
    <property type="entry name" value="PKD_4"/>
    <property type="match status" value="1"/>
</dbReference>
<dbReference type="SUPFAM" id="SSF49299">
    <property type="entry name" value="PKD domain"/>
    <property type="match status" value="1"/>
</dbReference>
<evidence type="ECO:0000313" key="2">
    <source>
        <dbReference type="EMBL" id="GAA4350718.1"/>
    </source>
</evidence>
<dbReference type="Gene3D" id="2.60.40.10">
    <property type="entry name" value="Immunoglobulins"/>
    <property type="match status" value="1"/>
</dbReference>
<organism evidence="2 3">
    <name type="scientific">Hymenobacter saemangeumensis</name>
    <dbReference type="NCBI Taxonomy" id="1084522"/>
    <lineage>
        <taxon>Bacteria</taxon>
        <taxon>Pseudomonadati</taxon>
        <taxon>Bacteroidota</taxon>
        <taxon>Cytophagia</taxon>
        <taxon>Cytophagales</taxon>
        <taxon>Hymenobacteraceae</taxon>
        <taxon>Hymenobacter</taxon>
    </lineage>
</organism>
<feature type="domain" description="PKD" evidence="1">
    <location>
        <begin position="1319"/>
        <end position="1388"/>
    </location>
</feature>
<dbReference type="Pfam" id="PF25778">
    <property type="entry name" value="DUF7948"/>
    <property type="match status" value="1"/>
</dbReference>
<dbReference type="RefSeq" id="WP_345234193.1">
    <property type="nucleotide sequence ID" value="NZ_BAABGZ010000012.1"/>
</dbReference>
<dbReference type="InterPro" id="IPR052918">
    <property type="entry name" value="Motility_Chemotaxis_Reg"/>
</dbReference>